<accession>A0A6G9LNY6</accession>
<proteinExistence type="predicted"/>
<organism evidence="2 3">
    <name type="scientific">Enterococcus phage nattely</name>
    <dbReference type="NCBI Taxonomy" id="2719593"/>
    <lineage>
        <taxon>Viruses</taxon>
        <taxon>Duplodnaviria</taxon>
        <taxon>Heunggongvirae</taxon>
        <taxon>Uroviricota</taxon>
        <taxon>Caudoviricetes</taxon>
        <taxon>Andrewesvirinae</taxon>
        <taxon>Vipetofemvirus</taxon>
        <taxon>Vipetofemvirus nattely</taxon>
    </lineage>
</organism>
<feature type="region of interest" description="Disordered" evidence="1">
    <location>
        <begin position="1"/>
        <end position="24"/>
    </location>
</feature>
<protein>
    <recommendedName>
        <fullName evidence="4">Terminase small subunit</fullName>
    </recommendedName>
</protein>
<dbReference type="Proteomes" id="UP000501773">
    <property type="component" value="Segment"/>
</dbReference>
<evidence type="ECO:0000256" key="1">
    <source>
        <dbReference type="SAM" id="MobiDB-lite"/>
    </source>
</evidence>
<name>A0A6G9LNY6_9CAUD</name>
<dbReference type="EMBL" id="MT119360">
    <property type="protein sequence ID" value="QIQ66294.1"/>
    <property type="molecule type" value="Genomic_DNA"/>
</dbReference>
<feature type="compositionally biased region" description="Basic and acidic residues" evidence="1">
    <location>
        <begin position="13"/>
        <end position="24"/>
    </location>
</feature>
<evidence type="ECO:0000313" key="2">
    <source>
        <dbReference type="EMBL" id="QIQ66294.1"/>
    </source>
</evidence>
<dbReference type="NCBIfam" id="TIGR01558">
    <property type="entry name" value="sm_term_P27"/>
    <property type="match status" value="1"/>
</dbReference>
<keyword evidence="3" id="KW-1185">Reference proteome</keyword>
<dbReference type="InterPro" id="IPR006448">
    <property type="entry name" value="Phage_term_ssu_P27"/>
</dbReference>
<sequence length="163" mass="18310">MARPRKPATVKAGKSETKEDLNERAEVEKEMAGNDDLVWIVPDDIDDYAQEYYQFLINEFSESGFLSNLDVPLLSQTADCLSKMKQADEILAREGIKYDSYDKFGNTIPKEHPMVKTKLAYLTQYRALCGQLGLSPSARASLSQLKVEAKEEEEDPLLAALKS</sequence>
<evidence type="ECO:0008006" key="4">
    <source>
        <dbReference type="Google" id="ProtNLM"/>
    </source>
</evidence>
<reference evidence="3" key="1">
    <citation type="submission" date="2020-02" db="EMBL/GenBank/DDBJ databases">
        <authorList>
            <person name="Olsen N.S."/>
            <person name="Forero-Junco L."/>
            <person name="Kot W."/>
            <person name="Hansen L.H."/>
        </authorList>
    </citation>
    <scope>NUCLEOTIDE SEQUENCE [LARGE SCALE GENOMIC DNA]</scope>
</reference>
<evidence type="ECO:0000313" key="3">
    <source>
        <dbReference type="Proteomes" id="UP000501773"/>
    </source>
</evidence>
<gene>
    <name evidence="2" type="ORF">nattely_127</name>
</gene>
<dbReference type="Pfam" id="PF05119">
    <property type="entry name" value="Terminase_4"/>
    <property type="match status" value="1"/>
</dbReference>